<evidence type="ECO:0000313" key="2">
    <source>
        <dbReference type="Proteomes" id="UP000020938"/>
    </source>
</evidence>
<name>A0A016ARB3_BACFG</name>
<sequence length="124" mass="14134">MSSKGFFLYHIIHPEATGVSFWQKRKLRISQATGKKYGEKSVLKQNNICNHGKHIEIFEKEVIIFGKCLRLSGRMLTSFPKNTSSFYPEHKLFLPQSPALRPQKAAILHFLPPVGKKKIGHSSD</sequence>
<proteinExistence type="predicted"/>
<reference evidence="1 2" key="1">
    <citation type="submission" date="2014-02" db="EMBL/GenBank/DDBJ databases">
        <authorList>
            <person name="Sears C."/>
            <person name="Carroll K."/>
            <person name="Sack B.R."/>
            <person name="Qadri F."/>
            <person name="Myers L.L."/>
            <person name="Chung G.-T."/>
            <person name="Escheverria P."/>
            <person name="Fraser C.M."/>
            <person name="Sadzewicz L."/>
            <person name="Shefchek K.A."/>
            <person name="Tallon L."/>
            <person name="Das S.P."/>
            <person name="Daugherty S."/>
            <person name="Mongodin E.F."/>
        </authorList>
    </citation>
    <scope>NUCLEOTIDE SEQUENCE [LARGE SCALE GENOMIC DNA]</scope>
    <source>
        <strain evidence="1 2">3976T8</strain>
    </source>
</reference>
<dbReference type="EMBL" id="JGDS01000065">
    <property type="protein sequence ID" value="EXZ71638.1"/>
    <property type="molecule type" value="Genomic_DNA"/>
</dbReference>
<dbReference type="AlphaFoldDB" id="A0A016ARB3"/>
<comment type="caution">
    <text evidence="1">The sequence shown here is derived from an EMBL/GenBank/DDBJ whole genome shotgun (WGS) entry which is preliminary data.</text>
</comment>
<gene>
    <name evidence="1" type="ORF">M123_4019</name>
</gene>
<organism evidence="1 2">
    <name type="scientific">Bacteroides fragilis str. 3976T8</name>
    <dbReference type="NCBI Taxonomy" id="1339314"/>
    <lineage>
        <taxon>Bacteria</taxon>
        <taxon>Pseudomonadati</taxon>
        <taxon>Bacteroidota</taxon>
        <taxon>Bacteroidia</taxon>
        <taxon>Bacteroidales</taxon>
        <taxon>Bacteroidaceae</taxon>
        <taxon>Bacteroides</taxon>
    </lineage>
</organism>
<accession>A0A016ARB3</accession>
<evidence type="ECO:0000313" key="1">
    <source>
        <dbReference type="EMBL" id="EXZ71638.1"/>
    </source>
</evidence>
<protein>
    <submittedName>
        <fullName evidence="1">Uncharacterized protein</fullName>
    </submittedName>
</protein>
<dbReference type="Proteomes" id="UP000020938">
    <property type="component" value="Unassembled WGS sequence"/>
</dbReference>